<keyword evidence="4" id="KW-1185">Reference proteome</keyword>
<feature type="compositionally biased region" description="Acidic residues" evidence="1">
    <location>
        <begin position="1"/>
        <end position="21"/>
    </location>
</feature>
<keyword evidence="2" id="KW-0812">Transmembrane</keyword>
<dbReference type="RefSeq" id="WP_185991763.1">
    <property type="nucleotide sequence ID" value="NZ_JACCAE010000001.1"/>
</dbReference>
<evidence type="ECO:0000313" key="3">
    <source>
        <dbReference type="EMBL" id="NYF99006.1"/>
    </source>
</evidence>
<keyword evidence="2" id="KW-1133">Transmembrane helix</keyword>
<name>A0A852VRY4_9MICO</name>
<evidence type="ECO:0000256" key="2">
    <source>
        <dbReference type="SAM" id="Phobius"/>
    </source>
</evidence>
<proteinExistence type="predicted"/>
<dbReference type="AlphaFoldDB" id="A0A852VRY4"/>
<dbReference type="Pfam" id="PF11222">
    <property type="entry name" value="DUF3017"/>
    <property type="match status" value="1"/>
</dbReference>
<accession>A0A852VRY4</accession>
<feature type="transmembrane region" description="Helical" evidence="2">
    <location>
        <begin position="58"/>
        <end position="78"/>
    </location>
</feature>
<dbReference type="Proteomes" id="UP000554054">
    <property type="component" value="Unassembled WGS sequence"/>
</dbReference>
<gene>
    <name evidence="3" type="ORF">BJY20_002398</name>
</gene>
<feature type="transmembrane region" description="Helical" evidence="2">
    <location>
        <begin position="34"/>
        <end position="51"/>
    </location>
</feature>
<evidence type="ECO:0000313" key="4">
    <source>
        <dbReference type="Proteomes" id="UP000554054"/>
    </source>
</evidence>
<evidence type="ECO:0008006" key="5">
    <source>
        <dbReference type="Google" id="ProtNLM"/>
    </source>
</evidence>
<evidence type="ECO:0000256" key="1">
    <source>
        <dbReference type="SAM" id="MobiDB-lite"/>
    </source>
</evidence>
<protein>
    <recommendedName>
        <fullName evidence="5">DUF3017 domain-containing protein</fullName>
    </recommendedName>
</protein>
<reference evidence="3 4" key="1">
    <citation type="submission" date="2020-07" db="EMBL/GenBank/DDBJ databases">
        <title>Sequencing the genomes of 1000 actinobacteria strains.</title>
        <authorList>
            <person name="Klenk H.-P."/>
        </authorList>
    </citation>
    <scope>NUCLEOTIDE SEQUENCE [LARGE SCALE GENOMIC DNA]</scope>
    <source>
        <strain evidence="3 4">DSM 26154</strain>
    </source>
</reference>
<organism evidence="3 4">
    <name type="scientific">Janibacter cremeus</name>
    <dbReference type="NCBI Taxonomy" id="1285192"/>
    <lineage>
        <taxon>Bacteria</taxon>
        <taxon>Bacillati</taxon>
        <taxon>Actinomycetota</taxon>
        <taxon>Actinomycetes</taxon>
        <taxon>Micrococcales</taxon>
        <taxon>Intrasporangiaceae</taxon>
        <taxon>Janibacter</taxon>
    </lineage>
</organism>
<dbReference type="InterPro" id="IPR021385">
    <property type="entry name" value="DUF3017"/>
</dbReference>
<feature type="transmembrane region" description="Helical" evidence="2">
    <location>
        <begin position="90"/>
        <end position="110"/>
    </location>
</feature>
<dbReference type="EMBL" id="JACCAE010000001">
    <property type="protein sequence ID" value="NYF99006.1"/>
    <property type="molecule type" value="Genomic_DNA"/>
</dbReference>
<sequence length="115" mass="12095">MPDEDVHEEPSPEEVASEDLSEQARPALDVPPLAAWWVIAAGIVVGLLFVLSDHVLRATAVIGATLVLAALLRIVLAPDRAGGLVVRSRALDALTLVVLAVLVVVSGFTLDMSPR</sequence>
<keyword evidence="2" id="KW-0472">Membrane</keyword>
<feature type="region of interest" description="Disordered" evidence="1">
    <location>
        <begin position="1"/>
        <end position="23"/>
    </location>
</feature>
<comment type="caution">
    <text evidence="3">The sequence shown here is derived from an EMBL/GenBank/DDBJ whole genome shotgun (WGS) entry which is preliminary data.</text>
</comment>